<feature type="transmembrane region" description="Helical" evidence="5">
    <location>
        <begin position="230"/>
        <end position="248"/>
    </location>
</feature>
<reference evidence="6 7" key="1">
    <citation type="journal article" date="2016" name="Int. J. Syst. Evol. Microbiol.">
        <title>Peptococcus simiae sp. nov., isolated from rhesus macaque faeces and emended description of the genus Peptococcus.</title>
        <authorList>
            <person name="Shkoporov A.N."/>
            <person name="Efimov B.A."/>
            <person name="Kondova I."/>
            <person name="Ouwerling B."/>
            <person name="Chaplin A.V."/>
            <person name="Shcherbakova V.A."/>
            <person name="Langermans J.A.M."/>
        </authorList>
    </citation>
    <scope>NUCLEOTIDE SEQUENCE [LARGE SCALE GENOMIC DNA]</scope>
    <source>
        <strain evidence="6 7">M108</strain>
    </source>
</reference>
<evidence type="ECO:0000256" key="1">
    <source>
        <dbReference type="ARBA" id="ARBA00004141"/>
    </source>
</evidence>
<gene>
    <name evidence="6" type="ORF">ACKQTC_09130</name>
</gene>
<dbReference type="PANTHER" id="PTHR37955">
    <property type="entry name" value="TELLURITE RESISTANCE PROTEIN TEHA"/>
    <property type="match status" value="1"/>
</dbReference>
<evidence type="ECO:0000256" key="2">
    <source>
        <dbReference type="ARBA" id="ARBA00022692"/>
    </source>
</evidence>
<dbReference type="Pfam" id="PF03595">
    <property type="entry name" value="SLAC1"/>
    <property type="match status" value="1"/>
</dbReference>
<feature type="transmembrane region" description="Helical" evidence="5">
    <location>
        <begin position="171"/>
        <end position="193"/>
    </location>
</feature>
<dbReference type="InterPro" id="IPR004695">
    <property type="entry name" value="SLAC1/Mae1/Ssu1/TehA"/>
</dbReference>
<evidence type="ECO:0000256" key="4">
    <source>
        <dbReference type="ARBA" id="ARBA00023136"/>
    </source>
</evidence>
<accession>A0ABW9H2Z6</accession>
<dbReference type="InterPro" id="IPR052951">
    <property type="entry name" value="Tellurite_res_ion_channel"/>
</dbReference>
<dbReference type="InterPro" id="IPR038665">
    <property type="entry name" value="Voltage-dep_anion_channel_sf"/>
</dbReference>
<dbReference type="Proteomes" id="UP001631949">
    <property type="component" value="Unassembled WGS sequence"/>
</dbReference>
<feature type="transmembrane region" description="Helical" evidence="5">
    <location>
        <begin position="137"/>
        <end position="159"/>
    </location>
</feature>
<evidence type="ECO:0000313" key="6">
    <source>
        <dbReference type="EMBL" id="MFM9414528.1"/>
    </source>
</evidence>
<dbReference type="PANTHER" id="PTHR37955:SF1">
    <property type="entry name" value="DEP DOMAIN-CONTAINING PROTEIN"/>
    <property type="match status" value="1"/>
</dbReference>
<keyword evidence="7" id="KW-1185">Reference proteome</keyword>
<keyword evidence="4 5" id="KW-0472">Membrane</keyword>
<name>A0ABW9H2Z6_9FIRM</name>
<feature type="transmembrane region" description="Helical" evidence="5">
    <location>
        <begin position="52"/>
        <end position="72"/>
    </location>
</feature>
<evidence type="ECO:0000256" key="5">
    <source>
        <dbReference type="SAM" id="Phobius"/>
    </source>
</evidence>
<feature type="transmembrane region" description="Helical" evidence="5">
    <location>
        <begin position="25"/>
        <end position="46"/>
    </location>
</feature>
<keyword evidence="3 5" id="KW-1133">Transmembrane helix</keyword>
<evidence type="ECO:0000313" key="7">
    <source>
        <dbReference type="Proteomes" id="UP001631949"/>
    </source>
</evidence>
<organism evidence="6 7">
    <name type="scientific">Peptococcus simiae</name>
    <dbReference type="NCBI Taxonomy" id="1643805"/>
    <lineage>
        <taxon>Bacteria</taxon>
        <taxon>Bacillati</taxon>
        <taxon>Bacillota</taxon>
        <taxon>Clostridia</taxon>
        <taxon>Eubacteriales</taxon>
        <taxon>Peptococcaceae</taxon>
        <taxon>Peptococcus</taxon>
    </lineage>
</organism>
<feature type="transmembrane region" description="Helical" evidence="5">
    <location>
        <begin position="110"/>
        <end position="130"/>
    </location>
</feature>
<keyword evidence="2 5" id="KW-0812">Transmembrane</keyword>
<dbReference type="RefSeq" id="WP_408978134.1">
    <property type="nucleotide sequence ID" value="NZ_JBJUVG010000024.1"/>
</dbReference>
<evidence type="ECO:0000256" key="3">
    <source>
        <dbReference type="ARBA" id="ARBA00022989"/>
    </source>
</evidence>
<comment type="caution">
    <text evidence="6">The sequence shown here is derived from an EMBL/GenBank/DDBJ whole genome shotgun (WGS) entry which is preliminary data.</text>
</comment>
<protein>
    <submittedName>
        <fullName evidence="6">Uncharacterized protein</fullName>
    </submittedName>
</protein>
<proteinExistence type="predicted"/>
<comment type="subcellular location">
    <subcellularLocation>
        <location evidence="1">Membrane</location>
        <topology evidence="1">Multi-pass membrane protein</topology>
    </subcellularLocation>
</comment>
<dbReference type="Gene3D" id="1.50.10.150">
    <property type="entry name" value="Voltage-dependent anion channel"/>
    <property type="match status" value="1"/>
</dbReference>
<feature type="transmembrane region" description="Helical" evidence="5">
    <location>
        <begin position="205"/>
        <end position="224"/>
    </location>
</feature>
<dbReference type="EMBL" id="JBJUVG010000024">
    <property type="protein sequence ID" value="MFM9414528.1"/>
    <property type="molecule type" value="Genomic_DNA"/>
</dbReference>
<feature type="transmembrane region" description="Helical" evidence="5">
    <location>
        <begin position="299"/>
        <end position="324"/>
    </location>
</feature>
<sequence>MKEEQGRPAKIRLADHFQEFLRRAYIQWMTICLGVASMTNAINYLGLADWRVPSAIFTAFIILAVFLRALYLPGTFMKELTSPAGMAAYQTGIMSVYFMCVQLLKLDAPLAHAIWTVAFACNLVLITLFLQQYVRKNFAFLALTPVWYLIFVGIGVAAITGMQMDFNRLALVVAIYAICAYTIMTPFMFIRVLGHDELHYKLQPTKAIMCAAPSVVYLGLNAAFPQVPFIAGLALFALSQGFLFWFYSNIRIFSILPFCVTFASFTFPMGISTMFLFVFRDNYFALSSIIYKGLTLVGGLEFIIACLVVLWVIWQFIVNSYWLWYGIGRRMEMQAEKE</sequence>
<feature type="transmembrane region" description="Helical" evidence="5">
    <location>
        <begin position="255"/>
        <end position="279"/>
    </location>
</feature>